<dbReference type="PANTHER" id="PTHR23221">
    <property type="entry name" value="GLYCOSYLPHOSPHATIDYLINOSITOL PHOSPHOLIPASE D"/>
    <property type="match status" value="1"/>
</dbReference>
<keyword evidence="1" id="KW-0812">Transmembrane</keyword>
<keyword evidence="2" id="KW-0732">Signal</keyword>
<evidence type="ECO:0000256" key="1">
    <source>
        <dbReference type="SAM" id="Phobius"/>
    </source>
</evidence>
<organism evidence="3 4">
    <name type="scientific">Corynebacterium pyruviciproducens</name>
    <dbReference type="NCBI Taxonomy" id="598660"/>
    <lineage>
        <taxon>Bacteria</taxon>
        <taxon>Bacillati</taxon>
        <taxon>Actinomycetota</taxon>
        <taxon>Actinomycetes</taxon>
        <taxon>Mycobacteriales</taxon>
        <taxon>Corynebacteriaceae</taxon>
        <taxon>Corynebacterium</taxon>
    </lineage>
</organism>
<name>A0AAF0YSR0_9CORY</name>
<keyword evidence="1" id="KW-1133">Transmembrane helix</keyword>
<dbReference type="Gene3D" id="2.130.10.130">
    <property type="entry name" value="Integrin alpha, N-terminal"/>
    <property type="match status" value="3"/>
</dbReference>
<dbReference type="SMART" id="SM00191">
    <property type="entry name" value="Int_alpha"/>
    <property type="match status" value="6"/>
</dbReference>
<dbReference type="RefSeq" id="WP_101678155.1">
    <property type="nucleotide sequence ID" value="NZ_CP136958.1"/>
</dbReference>
<feature type="transmembrane region" description="Helical" evidence="1">
    <location>
        <begin position="999"/>
        <end position="1020"/>
    </location>
</feature>
<reference evidence="3" key="1">
    <citation type="submission" date="2017-12" db="EMBL/GenBank/DDBJ databases">
        <authorList>
            <person name="Thomas-White K."/>
            <person name="Wolfe A.J."/>
        </authorList>
    </citation>
    <scope>NUCLEOTIDE SEQUENCE</scope>
    <source>
        <strain evidence="3">UMB0763</strain>
    </source>
</reference>
<dbReference type="PANTHER" id="PTHR23221:SF7">
    <property type="entry name" value="PHOSPHATIDYLINOSITOL-GLYCAN-SPECIFIC PHOSPHOLIPASE D"/>
    <property type="match status" value="1"/>
</dbReference>
<dbReference type="AlphaFoldDB" id="A0AAF0YSR0"/>
<proteinExistence type="predicted"/>
<dbReference type="PROSITE" id="PS51470">
    <property type="entry name" value="FG_GAP"/>
    <property type="match status" value="1"/>
</dbReference>
<dbReference type="InterPro" id="IPR028994">
    <property type="entry name" value="Integrin_alpha_N"/>
</dbReference>
<dbReference type="Proteomes" id="UP000234560">
    <property type="component" value="Chromosome"/>
</dbReference>
<reference evidence="3" key="2">
    <citation type="submission" date="2023-10" db="EMBL/GenBank/DDBJ databases">
        <authorList>
            <person name="Choi B."/>
        </authorList>
    </citation>
    <scope>NUCLEOTIDE SEQUENCE</scope>
    <source>
        <strain evidence="3">UMB0763</strain>
    </source>
</reference>
<feature type="chain" id="PRO_5041963182" description="FG-GAP repeat protein" evidence="2">
    <location>
        <begin position="24"/>
        <end position="1036"/>
    </location>
</feature>
<keyword evidence="1" id="KW-0472">Membrane</keyword>
<evidence type="ECO:0008006" key="5">
    <source>
        <dbReference type="Google" id="ProtNLM"/>
    </source>
</evidence>
<dbReference type="KEGG" id="cpyr:CYJ47_12590"/>
<dbReference type="SUPFAM" id="SSF69318">
    <property type="entry name" value="Integrin alpha N-terminal domain"/>
    <property type="match status" value="2"/>
</dbReference>
<evidence type="ECO:0000313" key="3">
    <source>
        <dbReference type="EMBL" id="WOT02066.1"/>
    </source>
</evidence>
<accession>A0AAF0YSR0</accession>
<dbReference type="EMBL" id="CP136958">
    <property type="protein sequence ID" value="WOT02066.1"/>
    <property type="molecule type" value="Genomic_DNA"/>
</dbReference>
<dbReference type="InterPro" id="IPR013519">
    <property type="entry name" value="Int_alpha_beta-p"/>
</dbReference>
<evidence type="ECO:0000313" key="4">
    <source>
        <dbReference type="Proteomes" id="UP000234560"/>
    </source>
</evidence>
<protein>
    <recommendedName>
        <fullName evidence="5">FG-GAP repeat protein</fullName>
    </recommendedName>
</protein>
<gene>
    <name evidence="3" type="ORF">CYJ47_12590</name>
</gene>
<sequence length="1036" mass="103712">MKTTHSIIAFALAICLGLTPQVAATPAVPTEATTKDSDARQWSGIDGTRYGDSIRRTSRVTYTDAGVPLQASCNLAGDIRNDLVFIDIARGKMHIVDHIPYGSDSDDVTLPIGAQDGVVSVDLPAGTTGVASCIKVERGAPAKIAVASGKNVFIGDSTGFPSTPTYTFADDVTAIAPVTAGVDVPGMVVAAGGSVHYFAQVDGTAATTVWTGAGAVGTLAPIGYAAGDSPTIGVGAPSSATAYALPLDAPAGPIGSGATTITGGTSFGTSLVGIGDVNGDDLDDYAVGAPLANDHTGAVAIVYGTSSAGGRIAVDTASVGPTPVVRDGTPAGTLIRQVGRGRIGTTLAYIPQYDPDNRGALVIGRPDHEEHPGAVIVSETELNQNWNTGGGLDSVPSSSSVFLASEEGGVGDGGYNVGVVAPFDSDTDLTAVYTADTKGKIDVWTVDMRRQHETTPPASPLYPAPPAPSASAAYTPVDEVAAKSWLGTFTGGLGGALAKGSCDVTGDGIADIISGNAIRSEYKFDPFYEDSTPTHGWVFNVTGAVQIIPGGTPGGVIGEGAADSGREDPSRDGKGVITLVGPRTTADPSTDSAVGFSVACLGDINGDGVSDIAASSVTTGKVWVIYGGATLASTSLEDLSPARGYVITLPPDGAGGYQVTRVGDVDGDGLADVGFVVSNAALAMQDLSKTYGSAFIVRGNATGQAVTMTSLESPAVLLRINSPLGHTFNAFTPVGDVNGDGHGDYVVTDFNSFTPKGTVPGAAWVIYGGSGGLVDLGGAYPGYALTVDDSASFRLGAGNSIARGGDVNGDGIGDFVIGFDGGAIMNQTEGGVALVLGTPDASVTERHIDPTGATTDDHVRIVTGAQKESGFGWAVDTTPTGLLAIGASGEGANGAVHVLRLADIPAGATPISALGDRVTTIDSKGERSRFGRTVAFVGNVLGEPTLAFGGDGVIDNPATEEEGYAHSAHILAVTAQSVTPAAPATGSGDSAGSSSPAEIGGIVGGIAGAIALALGIAGLIQQFFPEQLKQFLAGLR</sequence>
<evidence type="ECO:0000256" key="2">
    <source>
        <dbReference type="SAM" id="SignalP"/>
    </source>
</evidence>
<feature type="signal peptide" evidence="2">
    <location>
        <begin position="1"/>
        <end position="23"/>
    </location>
</feature>